<dbReference type="GO" id="GO:0051131">
    <property type="term" value="P:chaperone-mediated protein complex assembly"/>
    <property type="evidence" value="ECO:0007669"/>
    <property type="project" value="InterPro"/>
</dbReference>
<dbReference type="PATRIC" id="fig|1131731.3.peg.2216"/>
<dbReference type="RefSeq" id="WP_003331449.1">
    <property type="nucleotide sequence ID" value="NZ_AJLR01000069.1"/>
</dbReference>
<keyword evidence="3" id="KW-1185">Reference proteome</keyword>
<evidence type="ECO:0000256" key="1">
    <source>
        <dbReference type="ARBA" id="ARBA00023063"/>
    </source>
</evidence>
<dbReference type="AlphaFoldDB" id="K6C6T5"/>
<dbReference type="Pfam" id="PF02613">
    <property type="entry name" value="Nitrate_red_del"/>
    <property type="match status" value="1"/>
</dbReference>
<keyword evidence="1" id="KW-0534">Nitrate assimilation</keyword>
<dbReference type="PANTHER" id="PTHR43680:SF2">
    <property type="entry name" value="NITRATE REDUCTASE MOLYBDENUM COFACTOR ASSEMBLY CHAPERONE NARJ"/>
    <property type="match status" value="1"/>
</dbReference>
<dbReference type="InterPro" id="IPR020945">
    <property type="entry name" value="DMSO/NO3_reduct_chaperone"/>
</dbReference>
<name>K6C6T5_SCHAZ</name>
<dbReference type="InterPro" id="IPR036411">
    <property type="entry name" value="TorD-like_sf"/>
</dbReference>
<keyword evidence="2" id="KW-0560">Oxidoreductase</keyword>
<dbReference type="GO" id="GO:0016491">
    <property type="term" value="F:oxidoreductase activity"/>
    <property type="evidence" value="ECO:0007669"/>
    <property type="project" value="UniProtKB-KW"/>
</dbReference>
<dbReference type="GO" id="GO:0051082">
    <property type="term" value="F:unfolded protein binding"/>
    <property type="evidence" value="ECO:0007669"/>
    <property type="project" value="InterPro"/>
</dbReference>
<dbReference type="Gene3D" id="1.10.3480.10">
    <property type="entry name" value="TorD-like"/>
    <property type="match status" value="1"/>
</dbReference>
<dbReference type="Proteomes" id="UP000006315">
    <property type="component" value="Unassembled WGS sequence"/>
</dbReference>
<dbReference type="InterPro" id="IPR003765">
    <property type="entry name" value="NO3_reductase_chaperone_NarJ"/>
</dbReference>
<reference evidence="2 3" key="1">
    <citation type="journal article" date="2012" name="Front. Microbiol.">
        <title>Redundancy and modularity in membrane-associated dissimilatory nitrate reduction in Bacillus.</title>
        <authorList>
            <person name="Heylen K."/>
            <person name="Keltjens J."/>
        </authorList>
    </citation>
    <scope>NUCLEOTIDE SEQUENCE [LARGE SCALE GENOMIC DNA]</scope>
    <source>
        <strain evidence="2 3">LMG 9581</strain>
    </source>
</reference>
<dbReference type="EC" id="1.7.99.4" evidence="2"/>
<dbReference type="PANTHER" id="PTHR43680">
    <property type="entry name" value="NITRATE REDUCTASE MOLYBDENUM COFACTOR ASSEMBLY CHAPERONE"/>
    <property type="match status" value="1"/>
</dbReference>
<protein>
    <submittedName>
        <fullName evidence="2">Respiratory nitrate reductase delta subunit</fullName>
        <ecNumber evidence="2">1.7.99.4</ecNumber>
    </submittedName>
</protein>
<evidence type="ECO:0000313" key="3">
    <source>
        <dbReference type="Proteomes" id="UP000006315"/>
    </source>
</evidence>
<evidence type="ECO:0000313" key="2">
    <source>
        <dbReference type="EMBL" id="EKN66860.1"/>
    </source>
</evidence>
<proteinExistence type="predicted"/>
<dbReference type="GO" id="GO:0042128">
    <property type="term" value="P:nitrate assimilation"/>
    <property type="evidence" value="ECO:0007669"/>
    <property type="project" value="UniProtKB-KW"/>
</dbReference>
<dbReference type="NCBIfam" id="TIGR00684">
    <property type="entry name" value="narJ"/>
    <property type="match status" value="1"/>
</dbReference>
<dbReference type="EMBL" id="AJLR01000069">
    <property type="protein sequence ID" value="EKN66860.1"/>
    <property type="molecule type" value="Genomic_DNA"/>
</dbReference>
<comment type="caution">
    <text evidence="2">The sequence shown here is derived from an EMBL/GenBank/DDBJ whole genome shotgun (WGS) entry which is preliminary data.</text>
</comment>
<gene>
    <name evidence="2" type="primary">narJ</name>
    <name evidence="2" type="ORF">BAZO_10667</name>
</gene>
<dbReference type="STRING" id="1131731.BAZO_10667"/>
<dbReference type="SUPFAM" id="SSF89155">
    <property type="entry name" value="TorD-like"/>
    <property type="match status" value="1"/>
</dbReference>
<sequence length="184" mass="21228">MNNTDSQLTFQICSYLLNYPDQEFMDSLPEVLEEIGSIQSSETKQELQKYCEKAKKQSLSKLVTTYINTFDFGKKTNLYLTYMSNGEQRERGMELLFLKNFYKLHGFDVTDKELPDYLPIMLEFAGQVDEAAMKTIFERYLSNIEEVSKNLDSGKNLYGHIIKAILLELGKAGITNTRQRSEAL</sequence>
<accession>K6C6T5</accession>
<organism evidence="2 3">
    <name type="scientific">Schinkia azotoformans LMG 9581</name>
    <dbReference type="NCBI Taxonomy" id="1131731"/>
    <lineage>
        <taxon>Bacteria</taxon>
        <taxon>Bacillati</taxon>
        <taxon>Bacillota</taxon>
        <taxon>Bacilli</taxon>
        <taxon>Bacillales</taxon>
        <taxon>Bacillaceae</taxon>
        <taxon>Calidifontibacillus/Schinkia group</taxon>
        <taxon>Schinkia</taxon>
    </lineage>
</organism>
<dbReference type="GO" id="GO:0016530">
    <property type="term" value="F:metallochaperone activity"/>
    <property type="evidence" value="ECO:0007669"/>
    <property type="project" value="TreeGrafter"/>
</dbReference>